<organism evidence="3 4">
    <name type="scientific">Maribacter cobaltidurans</name>
    <dbReference type="NCBI Taxonomy" id="1178778"/>
    <lineage>
        <taxon>Bacteria</taxon>
        <taxon>Pseudomonadati</taxon>
        <taxon>Bacteroidota</taxon>
        <taxon>Flavobacteriia</taxon>
        <taxon>Flavobacteriales</taxon>
        <taxon>Flavobacteriaceae</taxon>
        <taxon>Maribacter</taxon>
    </lineage>
</organism>
<accession>A0ABU7ITZ0</accession>
<feature type="domain" description="UspA" evidence="2">
    <location>
        <begin position="1"/>
        <end position="144"/>
    </location>
</feature>
<dbReference type="InterPro" id="IPR006015">
    <property type="entry name" value="Universal_stress_UspA"/>
</dbReference>
<dbReference type="Proteomes" id="UP001356308">
    <property type="component" value="Unassembled WGS sequence"/>
</dbReference>
<dbReference type="InterPro" id="IPR006016">
    <property type="entry name" value="UspA"/>
</dbReference>
<dbReference type="SUPFAM" id="SSF52402">
    <property type="entry name" value="Adenine nucleotide alpha hydrolases-like"/>
    <property type="match status" value="2"/>
</dbReference>
<dbReference type="PANTHER" id="PTHR46268">
    <property type="entry name" value="STRESS RESPONSE PROTEIN NHAX"/>
    <property type="match status" value="1"/>
</dbReference>
<evidence type="ECO:0000256" key="1">
    <source>
        <dbReference type="ARBA" id="ARBA00008791"/>
    </source>
</evidence>
<name>A0ABU7ITZ0_9FLAO</name>
<sequence length="281" mass="32045">MKTILYATDYSEESIAAFHWANLIKKKYEANLIVVHVFNDPVSLASPVSMTYLKKEKSKFLKHGTKLKNFCEKHLGHELDNSDIKIMVDENNSVSDGILEKAIKLDANLIVLGTKGSSKGIEFLFGSTTKALIRKSSCPVLAVPSKSKISSIGRIVYTTDFEQADIFALNRLIDIAKKFNAEIRVVHITTKNEYAGEEQMNWFQEMLLEKVVSPKLEFELIFSDEILEELSSYVEDSEADLLVMLERKEDSFYQKYLQKDMVKRMVKNIEVPLLSFNVRGL</sequence>
<proteinExistence type="inferred from homology"/>
<dbReference type="PANTHER" id="PTHR46268:SF22">
    <property type="entry name" value="SENSOR PROTEIN KDPD-RELATED"/>
    <property type="match status" value="1"/>
</dbReference>
<dbReference type="Pfam" id="PF00582">
    <property type="entry name" value="Usp"/>
    <property type="match status" value="1"/>
</dbReference>
<reference evidence="3 4" key="1">
    <citation type="submission" date="2024-01" db="EMBL/GenBank/DDBJ databases">
        <title>Maribacter spp. originated from different algae showed divergent polysaccharides utilization ability.</title>
        <authorList>
            <person name="Wang H."/>
            <person name="Wu Y."/>
        </authorList>
    </citation>
    <scope>NUCLEOTIDE SEQUENCE [LARGE SCALE GENOMIC DNA]</scope>
    <source>
        <strain evidence="3 4">PR1</strain>
    </source>
</reference>
<gene>
    <name evidence="3" type="ORF">V1I91_10250</name>
</gene>
<comment type="similarity">
    <text evidence="1">Belongs to the universal stress protein A family.</text>
</comment>
<protein>
    <submittedName>
        <fullName evidence="3">Universal stress protein</fullName>
    </submittedName>
</protein>
<dbReference type="EMBL" id="JAZDDG010000004">
    <property type="protein sequence ID" value="MEE1976450.1"/>
    <property type="molecule type" value="Genomic_DNA"/>
</dbReference>
<keyword evidence="4" id="KW-1185">Reference proteome</keyword>
<evidence type="ECO:0000259" key="2">
    <source>
        <dbReference type="Pfam" id="PF00582"/>
    </source>
</evidence>
<dbReference type="CDD" id="cd00293">
    <property type="entry name" value="USP-like"/>
    <property type="match status" value="2"/>
</dbReference>
<dbReference type="Gene3D" id="3.40.50.12370">
    <property type="match status" value="1"/>
</dbReference>
<dbReference type="PRINTS" id="PR01438">
    <property type="entry name" value="UNVRSLSTRESS"/>
</dbReference>
<comment type="caution">
    <text evidence="3">The sequence shown here is derived from an EMBL/GenBank/DDBJ whole genome shotgun (WGS) entry which is preliminary data.</text>
</comment>
<evidence type="ECO:0000313" key="3">
    <source>
        <dbReference type="EMBL" id="MEE1976450.1"/>
    </source>
</evidence>
<evidence type="ECO:0000313" key="4">
    <source>
        <dbReference type="Proteomes" id="UP001356308"/>
    </source>
</evidence>
<dbReference type="RefSeq" id="WP_272651149.1">
    <property type="nucleotide sequence ID" value="NZ_JAZDDG010000004.1"/>
</dbReference>